<evidence type="ECO:0000256" key="3">
    <source>
        <dbReference type="ARBA" id="ARBA00022840"/>
    </source>
</evidence>
<dbReference type="GO" id="GO:0016787">
    <property type="term" value="F:hydrolase activity"/>
    <property type="evidence" value="ECO:0007669"/>
    <property type="project" value="UniProtKB-KW"/>
</dbReference>
<dbReference type="EMBL" id="CP155573">
    <property type="protein sequence ID" value="XFO65617.1"/>
    <property type="molecule type" value="Genomic_DNA"/>
</dbReference>
<dbReference type="InterPro" id="IPR051120">
    <property type="entry name" value="ABC_AA/LPS_Transport"/>
</dbReference>
<dbReference type="InterPro" id="IPR003439">
    <property type="entry name" value="ABC_transporter-like_ATP-bd"/>
</dbReference>
<organism evidence="5 6">
    <name type="scientific">Sporomusa silvacetica DSM 10669</name>
    <dbReference type="NCBI Taxonomy" id="1123289"/>
    <lineage>
        <taxon>Bacteria</taxon>
        <taxon>Bacillati</taxon>
        <taxon>Bacillota</taxon>
        <taxon>Negativicutes</taxon>
        <taxon>Selenomonadales</taxon>
        <taxon>Sporomusaceae</taxon>
        <taxon>Sporomusa</taxon>
    </lineage>
</organism>
<dbReference type="EC" id="3.6.3.-" evidence="5"/>
<dbReference type="PANTHER" id="PTHR45772:SF7">
    <property type="entry name" value="AMINO ACID ABC TRANSPORTER ATP-BINDING PROTEIN"/>
    <property type="match status" value="1"/>
</dbReference>
<dbReference type="RefSeq" id="WP_094604988.1">
    <property type="nucleotide sequence ID" value="NZ_CP155573.1"/>
</dbReference>
<dbReference type="SMART" id="SM00382">
    <property type="entry name" value="AAA"/>
    <property type="match status" value="1"/>
</dbReference>
<dbReference type="Pfam" id="PF00005">
    <property type="entry name" value="ABC_tran"/>
    <property type="match status" value="1"/>
</dbReference>
<keyword evidence="3 5" id="KW-0067">ATP-binding</keyword>
<name>A0ABZ3IIV6_9FIRM</name>
<dbReference type="CDD" id="cd03219">
    <property type="entry name" value="ABC_Mj1267_LivG_branched"/>
    <property type="match status" value="1"/>
</dbReference>
<gene>
    <name evidence="5" type="primary">lptB_1</name>
    <name evidence="5" type="ORF">SPSIL_017570</name>
</gene>
<dbReference type="GO" id="GO:0005524">
    <property type="term" value="F:ATP binding"/>
    <property type="evidence" value="ECO:0007669"/>
    <property type="project" value="UniProtKB-KW"/>
</dbReference>
<evidence type="ECO:0000313" key="5">
    <source>
        <dbReference type="EMBL" id="XFO65617.1"/>
    </source>
</evidence>
<proteinExistence type="predicted"/>
<keyword evidence="2" id="KW-0547">Nucleotide-binding</keyword>
<dbReference type="PROSITE" id="PS50893">
    <property type="entry name" value="ABC_TRANSPORTER_2"/>
    <property type="match status" value="1"/>
</dbReference>
<evidence type="ECO:0000313" key="6">
    <source>
        <dbReference type="Proteomes" id="UP000216752"/>
    </source>
</evidence>
<feature type="domain" description="ABC transporter" evidence="4">
    <location>
        <begin position="5"/>
        <end position="253"/>
    </location>
</feature>
<dbReference type="Gene3D" id="3.40.50.300">
    <property type="entry name" value="P-loop containing nucleotide triphosphate hydrolases"/>
    <property type="match status" value="1"/>
</dbReference>
<protein>
    <submittedName>
        <fullName evidence="5">Lipopolysaccharide export system ATP-binding protein LptB</fullName>
        <ecNumber evidence="5">3.6.3.-</ecNumber>
    </submittedName>
</protein>
<dbReference type="PANTHER" id="PTHR45772">
    <property type="entry name" value="CONSERVED COMPONENT OF ABC TRANSPORTER FOR NATURAL AMINO ACIDS-RELATED"/>
    <property type="match status" value="1"/>
</dbReference>
<dbReference type="Proteomes" id="UP000216752">
    <property type="component" value="Chromosome"/>
</dbReference>
<dbReference type="SUPFAM" id="SSF52540">
    <property type="entry name" value="P-loop containing nucleoside triphosphate hydrolases"/>
    <property type="match status" value="1"/>
</dbReference>
<dbReference type="InterPro" id="IPR003593">
    <property type="entry name" value="AAA+_ATPase"/>
</dbReference>
<keyword evidence="5" id="KW-0378">Hydrolase</keyword>
<evidence type="ECO:0000256" key="2">
    <source>
        <dbReference type="ARBA" id="ARBA00022741"/>
    </source>
</evidence>
<evidence type="ECO:0000259" key="4">
    <source>
        <dbReference type="PROSITE" id="PS50893"/>
    </source>
</evidence>
<dbReference type="InterPro" id="IPR027417">
    <property type="entry name" value="P-loop_NTPase"/>
</dbReference>
<keyword evidence="1" id="KW-0813">Transport</keyword>
<dbReference type="InterPro" id="IPR032823">
    <property type="entry name" value="BCA_ABC_TP_C"/>
</dbReference>
<dbReference type="Pfam" id="PF12399">
    <property type="entry name" value="BCA_ABC_TP_C"/>
    <property type="match status" value="1"/>
</dbReference>
<accession>A0ABZ3IIV6</accession>
<evidence type="ECO:0000256" key="1">
    <source>
        <dbReference type="ARBA" id="ARBA00022448"/>
    </source>
</evidence>
<sequence length="259" mass="28611">MDQILKTVNITMQFGGLTAVDNVNITQNDGEILSLIGPNGAGKTTLFNILTGVYKPTAGQIFYHGENITGLKPYQLVRKGISRTFQNIRLFNDMTTLENLLIANPDCKDEGVFESIFGGEKLKAKRRNVVAVCESILETLKLQDKIDELACNLPYGKQRLLEIGRALATGADFLLLDEPGAGMNSMEKDELAQVIHYITKDLKKHVLLIEHDMKFVMGISDRVVVLDHGIKIAEGVPAEIQNNQQVIEAYLGKGIPDDE</sequence>
<reference evidence="5" key="1">
    <citation type="submission" date="2024-05" db="EMBL/GenBank/DDBJ databases">
        <title>Isolation and characterization of Sporomusa carbonis sp. nov., a carboxydotrophic hydrogenogen in the genus of Sporomusa isolated from a charcoal burning pile.</title>
        <authorList>
            <person name="Boeer T."/>
            <person name="Rosenbaum F."/>
            <person name="Eysell L."/>
            <person name="Mueller V."/>
            <person name="Daniel R."/>
            <person name="Poehlein A."/>
        </authorList>
    </citation>
    <scope>NUCLEOTIDE SEQUENCE [LARGE SCALE GENOMIC DNA]</scope>
    <source>
        <strain evidence="5">DSM 10669</strain>
    </source>
</reference>
<keyword evidence="6" id="KW-1185">Reference proteome</keyword>